<organism evidence="1 2">
    <name type="scientific">Panagrellus redivivus</name>
    <name type="common">Microworm</name>
    <dbReference type="NCBI Taxonomy" id="6233"/>
    <lineage>
        <taxon>Eukaryota</taxon>
        <taxon>Metazoa</taxon>
        <taxon>Ecdysozoa</taxon>
        <taxon>Nematoda</taxon>
        <taxon>Chromadorea</taxon>
        <taxon>Rhabditida</taxon>
        <taxon>Tylenchina</taxon>
        <taxon>Panagrolaimomorpha</taxon>
        <taxon>Panagrolaimoidea</taxon>
        <taxon>Panagrolaimidae</taxon>
        <taxon>Panagrellus</taxon>
    </lineage>
</organism>
<reference evidence="2" key="2">
    <citation type="submission" date="2020-10" db="UniProtKB">
        <authorList>
            <consortium name="WormBaseParasite"/>
        </authorList>
    </citation>
    <scope>IDENTIFICATION</scope>
</reference>
<sequence length="263" mass="30845">MPYPIAKLAYGLRCRLDELATPSERYCLQEAAGNLSICPPKLQKVRENSVRFSYKNGKLLVFNYYNPFRPVFTDQADDLVYCTLVKLENIRSEDLTSDVLGHLVLRPQDLRLEEMSVYSSNPLDLFIVLNNFPRLERFYFNGVVSKTWITDILRSQKHKLSFLKVHLCSESIKDWTVDELISFMKAQHELFSVCFKLDFPPGHGNLVNELLQRLGQKFYPKRDLMYPSDHFVAVIWLRKVEYYVLPKEGMFPVLKSHLRIQQK</sequence>
<dbReference type="WBParaSite" id="Pan_g17722.t1">
    <property type="protein sequence ID" value="Pan_g17722.t1"/>
    <property type="gene ID" value="Pan_g17722"/>
</dbReference>
<reference evidence="1" key="1">
    <citation type="journal article" date="2013" name="Genetics">
        <title>The draft genome and transcriptome of Panagrellus redivivus are shaped by the harsh demands of a free-living lifestyle.</title>
        <authorList>
            <person name="Srinivasan J."/>
            <person name="Dillman A.R."/>
            <person name="Macchietto M.G."/>
            <person name="Heikkinen L."/>
            <person name="Lakso M."/>
            <person name="Fracchia K.M."/>
            <person name="Antoshechkin I."/>
            <person name="Mortazavi A."/>
            <person name="Wong G."/>
            <person name="Sternberg P.W."/>
        </authorList>
    </citation>
    <scope>NUCLEOTIDE SEQUENCE [LARGE SCALE GENOMIC DNA]</scope>
    <source>
        <strain evidence="1">MT8872</strain>
    </source>
</reference>
<proteinExistence type="predicted"/>
<protein>
    <submittedName>
        <fullName evidence="2">FTH domain-containing protein</fullName>
    </submittedName>
</protein>
<name>A0A7E4V7Z9_PANRE</name>
<evidence type="ECO:0000313" key="1">
    <source>
        <dbReference type="Proteomes" id="UP000492821"/>
    </source>
</evidence>
<keyword evidence="1" id="KW-1185">Reference proteome</keyword>
<dbReference type="Proteomes" id="UP000492821">
    <property type="component" value="Unassembled WGS sequence"/>
</dbReference>
<accession>A0A7E4V7Z9</accession>
<dbReference type="AlphaFoldDB" id="A0A7E4V7Z9"/>
<evidence type="ECO:0000313" key="2">
    <source>
        <dbReference type="WBParaSite" id="Pan_g17722.t1"/>
    </source>
</evidence>